<comment type="catalytic activity">
    <reaction evidence="15">
        <text>L-glutamine + H2O = L-glutamate + NH4(+)</text>
        <dbReference type="Rhea" id="RHEA:15889"/>
        <dbReference type="ChEBI" id="CHEBI:15377"/>
        <dbReference type="ChEBI" id="CHEBI:28938"/>
        <dbReference type="ChEBI" id="CHEBI:29985"/>
        <dbReference type="ChEBI" id="CHEBI:58359"/>
    </reaction>
</comment>
<accession>A0A2S6C742</accession>
<dbReference type="GO" id="GO:0005524">
    <property type="term" value="F:ATP binding"/>
    <property type="evidence" value="ECO:0007669"/>
    <property type="project" value="UniProtKB-KW"/>
</dbReference>
<dbReference type="GO" id="GO:0006526">
    <property type="term" value="P:L-arginine biosynthetic process"/>
    <property type="evidence" value="ECO:0007669"/>
    <property type="project" value="UniProtKB-KW"/>
</dbReference>
<dbReference type="AlphaFoldDB" id="A0A2S6C742"/>
<name>A0A2S6C742_9PEZI</name>
<dbReference type="PRINTS" id="PR00099">
    <property type="entry name" value="CPSGATASE"/>
</dbReference>
<comment type="similarity">
    <text evidence="2">Belongs to the CarA family.</text>
</comment>
<dbReference type="FunFam" id="3.50.30.20:FF:000003">
    <property type="entry name" value="Carbamoyl-phosphate synthase arginine-specific small chain"/>
    <property type="match status" value="1"/>
</dbReference>
<evidence type="ECO:0000256" key="7">
    <source>
        <dbReference type="ARBA" id="ARBA00022741"/>
    </source>
</evidence>
<evidence type="ECO:0000256" key="15">
    <source>
        <dbReference type="ARBA" id="ARBA00049285"/>
    </source>
</evidence>
<keyword evidence="4" id="KW-0055">Arginine biosynthesis</keyword>
<dbReference type="SUPFAM" id="SSF52317">
    <property type="entry name" value="Class I glutamine amidotransferase-like"/>
    <property type="match status" value="1"/>
</dbReference>
<evidence type="ECO:0000256" key="13">
    <source>
        <dbReference type="ARBA" id="ARBA00044340"/>
    </source>
</evidence>
<dbReference type="PRINTS" id="PR00097">
    <property type="entry name" value="ANTSNTHASEII"/>
</dbReference>
<dbReference type="InterPro" id="IPR006274">
    <property type="entry name" value="CarbamoylP_synth_ssu"/>
</dbReference>
<dbReference type="InterPro" id="IPR017926">
    <property type="entry name" value="GATASE"/>
</dbReference>
<dbReference type="Proteomes" id="UP000237631">
    <property type="component" value="Unassembled WGS sequence"/>
</dbReference>
<dbReference type="NCBIfam" id="NF009475">
    <property type="entry name" value="PRK12838.1"/>
    <property type="match status" value="1"/>
</dbReference>
<evidence type="ECO:0000256" key="4">
    <source>
        <dbReference type="ARBA" id="ARBA00022571"/>
    </source>
</evidence>
<comment type="catalytic activity">
    <reaction evidence="14">
        <text>hydrogencarbonate + L-glutamine + 2 ATP + H2O = carbamoyl phosphate + L-glutamate + 2 ADP + phosphate + 2 H(+)</text>
        <dbReference type="Rhea" id="RHEA:18633"/>
        <dbReference type="ChEBI" id="CHEBI:15377"/>
        <dbReference type="ChEBI" id="CHEBI:15378"/>
        <dbReference type="ChEBI" id="CHEBI:17544"/>
        <dbReference type="ChEBI" id="CHEBI:29985"/>
        <dbReference type="ChEBI" id="CHEBI:30616"/>
        <dbReference type="ChEBI" id="CHEBI:43474"/>
        <dbReference type="ChEBI" id="CHEBI:58228"/>
        <dbReference type="ChEBI" id="CHEBI:58359"/>
        <dbReference type="ChEBI" id="CHEBI:456216"/>
        <dbReference type="EC" id="6.3.5.5"/>
    </reaction>
</comment>
<evidence type="ECO:0000256" key="12">
    <source>
        <dbReference type="ARBA" id="ARBA00044334"/>
    </source>
</evidence>
<evidence type="ECO:0000256" key="11">
    <source>
        <dbReference type="ARBA" id="ARBA00044168"/>
    </source>
</evidence>
<evidence type="ECO:0000256" key="9">
    <source>
        <dbReference type="ARBA" id="ARBA00022962"/>
    </source>
</evidence>
<dbReference type="NCBIfam" id="TIGR01368">
    <property type="entry name" value="CPSaseIIsmall"/>
    <property type="match status" value="1"/>
</dbReference>
<dbReference type="InterPro" id="IPR050472">
    <property type="entry name" value="Anth_synth/Amidotransfase"/>
</dbReference>
<gene>
    <name evidence="17" type="ORF">CBER1_07064</name>
</gene>
<evidence type="ECO:0000256" key="5">
    <source>
        <dbReference type="ARBA" id="ARBA00022598"/>
    </source>
</evidence>
<comment type="pathway">
    <text evidence="1">Amino-acid biosynthesis; L-arginine biosynthesis; carbamoyl phosphate from bicarbonate: step 1/1.</text>
</comment>
<dbReference type="CDD" id="cd01744">
    <property type="entry name" value="GATase1_CPSase"/>
    <property type="match status" value="1"/>
</dbReference>
<dbReference type="SMART" id="SM01097">
    <property type="entry name" value="CPSase_sm_chain"/>
    <property type="match status" value="1"/>
</dbReference>
<evidence type="ECO:0000313" key="17">
    <source>
        <dbReference type="EMBL" id="PPJ55513.1"/>
    </source>
</evidence>
<evidence type="ECO:0000256" key="3">
    <source>
        <dbReference type="ARBA" id="ARBA00012738"/>
    </source>
</evidence>
<keyword evidence="9" id="KW-0315">Glutamine amidotransferase</keyword>
<dbReference type="PRINTS" id="PR00096">
    <property type="entry name" value="GATASE"/>
</dbReference>
<dbReference type="InterPro" id="IPR035686">
    <property type="entry name" value="CPSase_GATase1"/>
</dbReference>
<dbReference type="OrthoDB" id="434at2759"/>
<evidence type="ECO:0000256" key="1">
    <source>
        <dbReference type="ARBA" id="ARBA00005077"/>
    </source>
</evidence>
<evidence type="ECO:0000256" key="10">
    <source>
        <dbReference type="ARBA" id="ARBA00044031"/>
    </source>
</evidence>
<dbReference type="GO" id="GO:0004088">
    <property type="term" value="F:carbamoyl-phosphate synthase (glutamine-hydrolyzing) activity"/>
    <property type="evidence" value="ECO:0007669"/>
    <property type="project" value="UniProtKB-EC"/>
</dbReference>
<evidence type="ECO:0000256" key="6">
    <source>
        <dbReference type="ARBA" id="ARBA00022605"/>
    </source>
</evidence>
<dbReference type="STRING" id="357750.A0A2S6C742"/>
<comment type="caution">
    <text evidence="17">The sequence shown here is derived from an EMBL/GenBank/DDBJ whole genome shotgun (WGS) entry which is preliminary data.</text>
</comment>
<dbReference type="InterPro" id="IPR036480">
    <property type="entry name" value="CarbP_synth_ssu_N_sf"/>
</dbReference>
<dbReference type="HAMAP" id="MF_01209">
    <property type="entry name" value="CPSase_S_chain"/>
    <property type="match status" value="1"/>
</dbReference>
<dbReference type="GO" id="GO:0006207">
    <property type="term" value="P:'de novo' pyrimidine nucleobase biosynthetic process"/>
    <property type="evidence" value="ECO:0007669"/>
    <property type="project" value="InterPro"/>
</dbReference>
<dbReference type="InterPro" id="IPR029062">
    <property type="entry name" value="Class_I_gatase-like"/>
</dbReference>
<dbReference type="GO" id="GO:0005737">
    <property type="term" value="C:cytoplasm"/>
    <property type="evidence" value="ECO:0007669"/>
    <property type="project" value="UniProtKB-ARBA"/>
</dbReference>
<dbReference type="PROSITE" id="PS51273">
    <property type="entry name" value="GATASE_TYPE_1"/>
    <property type="match status" value="1"/>
</dbReference>
<keyword evidence="18" id="KW-1185">Reference proteome</keyword>
<dbReference type="Pfam" id="PF00988">
    <property type="entry name" value="CPSase_sm_chain"/>
    <property type="match status" value="1"/>
</dbReference>
<evidence type="ECO:0000256" key="8">
    <source>
        <dbReference type="ARBA" id="ARBA00022840"/>
    </source>
</evidence>
<dbReference type="GO" id="GO:0006541">
    <property type="term" value="P:glutamine metabolic process"/>
    <property type="evidence" value="ECO:0007669"/>
    <property type="project" value="InterPro"/>
</dbReference>
<dbReference type="SUPFAM" id="SSF52021">
    <property type="entry name" value="Carbamoyl phosphate synthetase, small subunit N-terminal domain"/>
    <property type="match status" value="1"/>
</dbReference>
<proteinExistence type="inferred from homology"/>
<evidence type="ECO:0000259" key="16">
    <source>
        <dbReference type="SMART" id="SM01097"/>
    </source>
</evidence>
<comment type="subunit">
    <text evidence="10">Heterodimer composed of 2 chains; the small (or glutamine) chain promotes the hydrolysis of glutamine to ammonia, which is used by the large (or ammonia) chain to synthesize carbamoyl phosphate.</text>
</comment>
<dbReference type="EC" id="6.3.5.5" evidence="3"/>
<dbReference type="Pfam" id="PF00117">
    <property type="entry name" value="GATase"/>
    <property type="match status" value="1"/>
</dbReference>
<dbReference type="PANTHER" id="PTHR43418">
    <property type="entry name" value="MULTIFUNCTIONAL TRYPTOPHAN BIOSYNTHESIS PROTEIN-RELATED"/>
    <property type="match status" value="1"/>
</dbReference>
<dbReference type="InterPro" id="IPR002474">
    <property type="entry name" value="CarbamoylP_synth_ssu_N"/>
</dbReference>
<evidence type="ECO:0000256" key="2">
    <source>
        <dbReference type="ARBA" id="ARBA00007800"/>
    </source>
</evidence>
<keyword evidence="7" id="KW-0547">Nucleotide-binding</keyword>
<dbReference type="Gene3D" id="3.50.30.20">
    <property type="entry name" value="Carbamoyl-phosphate synthase small subunit, N-terminal domain"/>
    <property type="match status" value="1"/>
</dbReference>
<keyword evidence="8" id="KW-0067">ATP-binding</keyword>
<evidence type="ECO:0000313" key="18">
    <source>
        <dbReference type="Proteomes" id="UP000237631"/>
    </source>
</evidence>
<dbReference type="FunFam" id="3.40.50.880:FF:000016">
    <property type="entry name" value="Carbamoyl-phosphate synthase arginine-specific small chain"/>
    <property type="match status" value="1"/>
</dbReference>
<keyword evidence="5" id="KW-0436">Ligase</keyword>
<dbReference type="EMBL" id="PNEN01000538">
    <property type="protein sequence ID" value="PPJ55513.1"/>
    <property type="molecule type" value="Genomic_DNA"/>
</dbReference>
<dbReference type="PANTHER" id="PTHR43418:SF7">
    <property type="entry name" value="CARBAMOYL-PHOSPHATE SYNTHASE SMALL CHAIN"/>
    <property type="match status" value="1"/>
</dbReference>
<reference evidence="18" key="1">
    <citation type="journal article" date="2017" name="bioRxiv">
        <title>Conservation of a gene cluster reveals novel cercosporin biosynthetic mechanisms and extends production to the genus Colletotrichum.</title>
        <authorList>
            <person name="de Jonge R."/>
            <person name="Ebert M.K."/>
            <person name="Huitt-Roehl C.R."/>
            <person name="Pal P."/>
            <person name="Suttle J.C."/>
            <person name="Spanner R.E."/>
            <person name="Neubauer J.D."/>
            <person name="Jurick W.M.II."/>
            <person name="Stott K.A."/>
            <person name="Secor G.A."/>
            <person name="Thomma B.P.H.J."/>
            <person name="Van de Peer Y."/>
            <person name="Townsend C.A."/>
            <person name="Bolton M.D."/>
        </authorList>
    </citation>
    <scope>NUCLEOTIDE SEQUENCE [LARGE SCALE GENOMIC DNA]</scope>
    <source>
        <strain evidence="18">CBS538.71</strain>
    </source>
</reference>
<feature type="domain" description="Carbamoyl-phosphate synthase small subunit N-terminal" evidence="16">
    <location>
        <begin position="53"/>
        <end position="192"/>
    </location>
</feature>
<dbReference type="Gene3D" id="3.40.50.880">
    <property type="match status" value="1"/>
</dbReference>
<protein>
    <recommendedName>
        <fullName evidence="11">Carbamoyl phosphate synthase arginine-specific small chain</fullName>
        <ecNumber evidence="3">6.3.5.5</ecNumber>
    </recommendedName>
    <alternativeName>
        <fullName evidence="13">Arginine-specific carbamoyl phosphate synthetase, glutamine chain</fullName>
    </alternativeName>
    <alternativeName>
        <fullName evidence="12">Glutamine-dependent carbamoyl phosphate synthetase</fullName>
    </alternativeName>
</protein>
<evidence type="ECO:0000256" key="14">
    <source>
        <dbReference type="ARBA" id="ARBA00048816"/>
    </source>
</evidence>
<organism evidence="17 18">
    <name type="scientific">Cercospora berteroae</name>
    <dbReference type="NCBI Taxonomy" id="357750"/>
    <lineage>
        <taxon>Eukaryota</taxon>
        <taxon>Fungi</taxon>
        <taxon>Dikarya</taxon>
        <taxon>Ascomycota</taxon>
        <taxon>Pezizomycotina</taxon>
        <taxon>Dothideomycetes</taxon>
        <taxon>Dothideomycetidae</taxon>
        <taxon>Mycosphaerellales</taxon>
        <taxon>Mycosphaerellaceae</taxon>
        <taxon>Cercospora</taxon>
    </lineage>
</organism>
<keyword evidence="6" id="KW-0028">Amino-acid biosynthesis</keyword>
<sequence>MASAILARTLKPAGLPKTGFPKAFIRNNATVAPETRVGSAPNAFKRSTKPSFDRATFTIRDGPIFHGKSFGAKANISGEAVFTTSLVGYPESMTDPSYRGQILVFTQPLIGNYGVPSDVRDEYGLLKYFESPNIQACGIVVADAALKYSHWTAVESLSEWCAREGVPAISGVDTRAIVTYLREQGSSLGKISVGEEYDADEDEAFNDPSAINLVAKVSTKAPFHVPSPNGNAHVALIDCGVKENIIRSIVGRGASVTCLPWDYPIHKTAHHFDGVFISNGPGDPTHCRQTSDNLKKLMDNSNIPIMGICLGHQLLAIASGARTVKMKYGNRAHNIPALDLMTGKCHITSQNHGYAVDAGSLPSDFKEYFTNLNDGSNEGMIHKTRPIFSTQFHPEAKGGPLDSSYLFDAYLNSVQQYKAQNDALKGGKDNRPSPLLVDLLAKERVGVSPDA</sequence>